<feature type="transmembrane region" description="Helical" evidence="1">
    <location>
        <begin position="264"/>
        <end position="283"/>
    </location>
</feature>
<comment type="caution">
    <text evidence="2">The sequence shown here is derived from an EMBL/GenBank/DDBJ whole genome shotgun (WGS) entry which is preliminary data.</text>
</comment>
<dbReference type="EMBL" id="JAANBB010000004">
    <property type="protein sequence ID" value="KAF7557604.1"/>
    <property type="molecule type" value="Genomic_DNA"/>
</dbReference>
<accession>A0A9P5HPL4</accession>
<keyword evidence="3" id="KW-1185">Reference proteome</keyword>
<dbReference type="OrthoDB" id="4959430at2759"/>
<feature type="transmembrane region" description="Helical" evidence="1">
    <location>
        <begin position="37"/>
        <end position="56"/>
    </location>
</feature>
<evidence type="ECO:0000256" key="1">
    <source>
        <dbReference type="SAM" id="Phobius"/>
    </source>
</evidence>
<protein>
    <submittedName>
        <fullName evidence="2">Uncharacterized protein</fullName>
    </submittedName>
</protein>
<keyword evidence="1" id="KW-1133">Transmembrane helix</keyword>
<keyword evidence="1" id="KW-0472">Membrane</keyword>
<dbReference type="Proteomes" id="UP000722485">
    <property type="component" value="Unassembled WGS sequence"/>
</dbReference>
<keyword evidence="1" id="KW-0812">Transmembrane</keyword>
<evidence type="ECO:0000313" key="2">
    <source>
        <dbReference type="EMBL" id="KAF7557604.1"/>
    </source>
</evidence>
<reference evidence="2" key="1">
    <citation type="submission" date="2020-03" db="EMBL/GenBank/DDBJ databases">
        <title>Draft Genome Sequence of Cylindrodendrum hubeiense.</title>
        <authorList>
            <person name="Buettner E."/>
            <person name="Kellner H."/>
        </authorList>
    </citation>
    <scope>NUCLEOTIDE SEQUENCE</scope>
    <source>
        <strain evidence="2">IHI 201604</strain>
    </source>
</reference>
<gene>
    <name evidence="2" type="ORF">G7Z17_g525</name>
</gene>
<evidence type="ECO:0000313" key="3">
    <source>
        <dbReference type="Proteomes" id="UP000722485"/>
    </source>
</evidence>
<name>A0A9P5HPL4_9HYPO</name>
<sequence length="480" mass="53772">MAQAVNIPWPNFVAFNGRLTTATFQTWQNYFLPLTVLYAWAVYLAYIQFVGAPLLVRPNIEAVPRMTCVMYLQRQDNSLPPYFFLGHTKARATNAPDEFATDERDNSLCLDYRAQMVFNAAQFGNPPLPEAARIWDERMRETLFEVLPGVTAPLLPVEDFRQEVFAGMANDPIIQNLLQALIPIVPPGFPGPVDNLKDLQKLLVAVAQVSWANAGTPMAWPSPSNMASTLRLKRPLTQEGMETAINDLINAQIAGQNDQQLAPLWIRLIKLYIIPLIFVPPSIPPNPTFEAGKYAPHAPGMVVLVNALAVGLHTAYSVRLNIKLRRVVQLCRGHRTPGLNSAQEIALEQKWITKFRRNVTEDYGRCAETYPASAISELFWNGPDAYNTADEGPKIRGFALQTQVIGKGAAELRLLDQVFDTNQLDQMSNDLLVSAYRLPCAQFCRRMLPVVQMRTTPQELDDYDDDLVNHVAKTVVLPPY</sequence>
<organism evidence="2 3">
    <name type="scientific">Cylindrodendrum hubeiense</name>
    <dbReference type="NCBI Taxonomy" id="595255"/>
    <lineage>
        <taxon>Eukaryota</taxon>
        <taxon>Fungi</taxon>
        <taxon>Dikarya</taxon>
        <taxon>Ascomycota</taxon>
        <taxon>Pezizomycotina</taxon>
        <taxon>Sordariomycetes</taxon>
        <taxon>Hypocreomycetidae</taxon>
        <taxon>Hypocreales</taxon>
        <taxon>Nectriaceae</taxon>
        <taxon>Cylindrodendrum</taxon>
    </lineage>
</organism>
<feature type="transmembrane region" description="Helical" evidence="1">
    <location>
        <begin position="295"/>
        <end position="316"/>
    </location>
</feature>
<dbReference type="AlphaFoldDB" id="A0A9P5HPL4"/>
<proteinExistence type="predicted"/>